<keyword evidence="1 2" id="KW-0238">DNA-binding</keyword>
<dbReference type="InterPro" id="IPR050109">
    <property type="entry name" value="HTH-type_TetR-like_transc_reg"/>
</dbReference>
<dbReference type="Gene3D" id="1.10.357.10">
    <property type="entry name" value="Tetracycline Repressor, domain 2"/>
    <property type="match status" value="1"/>
</dbReference>
<dbReference type="InterPro" id="IPR036271">
    <property type="entry name" value="Tet_transcr_reg_TetR-rel_C_sf"/>
</dbReference>
<dbReference type="Proteomes" id="UP001183246">
    <property type="component" value="Unassembled WGS sequence"/>
</dbReference>
<proteinExistence type="predicted"/>
<keyword evidence="6" id="KW-1185">Reference proteome</keyword>
<feature type="domain" description="HTH tetR-type" evidence="4">
    <location>
        <begin position="31"/>
        <end position="91"/>
    </location>
</feature>
<dbReference type="SUPFAM" id="SSF48498">
    <property type="entry name" value="Tetracyclin repressor-like, C-terminal domain"/>
    <property type="match status" value="1"/>
</dbReference>
<dbReference type="Gene3D" id="1.10.10.60">
    <property type="entry name" value="Homeodomain-like"/>
    <property type="match status" value="1"/>
</dbReference>
<evidence type="ECO:0000256" key="3">
    <source>
        <dbReference type="SAM" id="MobiDB-lite"/>
    </source>
</evidence>
<dbReference type="Pfam" id="PF00440">
    <property type="entry name" value="TetR_N"/>
    <property type="match status" value="1"/>
</dbReference>
<dbReference type="EMBL" id="JAVREL010000025">
    <property type="protein sequence ID" value="MDT0346919.1"/>
    <property type="molecule type" value="Genomic_DNA"/>
</dbReference>
<evidence type="ECO:0000259" key="4">
    <source>
        <dbReference type="PROSITE" id="PS50977"/>
    </source>
</evidence>
<dbReference type="PRINTS" id="PR00455">
    <property type="entry name" value="HTHTETR"/>
</dbReference>
<sequence>MGTSEEPEEPQAPDEATTARRRPIGRRPGTTSRRQTILAAAESAFAKHGYEMASIRAIAKAAEVDAALVRHFFTSKEELFAAVMNDALQPADLVAAVTVQGGECTMGEELTRVFLRLWEGEATTGKMLGLLRSALTHDGAADMLRDFVTSRVLVPVAQAIGRPDPEVRATFVASQLVGVALTRYVVREQPMASLDTEVVVRVVGPAVQRYLTGALPLSPESDAGGSRRAPYPGR</sequence>
<dbReference type="PANTHER" id="PTHR30055">
    <property type="entry name" value="HTH-TYPE TRANSCRIPTIONAL REGULATOR RUTR"/>
    <property type="match status" value="1"/>
</dbReference>
<dbReference type="InterPro" id="IPR001647">
    <property type="entry name" value="HTH_TetR"/>
</dbReference>
<dbReference type="SUPFAM" id="SSF46689">
    <property type="entry name" value="Homeodomain-like"/>
    <property type="match status" value="1"/>
</dbReference>
<feature type="region of interest" description="Disordered" evidence="3">
    <location>
        <begin position="1"/>
        <end position="33"/>
    </location>
</feature>
<dbReference type="RefSeq" id="WP_311708045.1">
    <property type="nucleotide sequence ID" value="NZ_JAVREL010000025.1"/>
</dbReference>
<protein>
    <submittedName>
        <fullName evidence="5">TetR family transcriptional regulator</fullName>
    </submittedName>
</protein>
<name>A0ABU2N0S3_9ACTN</name>
<feature type="DNA-binding region" description="H-T-H motif" evidence="2">
    <location>
        <begin position="54"/>
        <end position="73"/>
    </location>
</feature>
<dbReference type="PROSITE" id="PS50977">
    <property type="entry name" value="HTH_TETR_2"/>
    <property type="match status" value="1"/>
</dbReference>
<accession>A0ABU2N0S3</accession>
<comment type="caution">
    <text evidence="5">The sequence shown here is derived from an EMBL/GenBank/DDBJ whole genome shotgun (WGS) entry which is preliminary data.</text>
</comment>
<evidence type="ECO:0000313" key="6">
    <source>
        <dbReference type="Proteomes" id="UP001183246"/>
    </source>
</evidence>
<dbReference type="PANTHER" id="PTHR30055:SF235">
    <property type="entry name" value="TRANSCRIPTIONAL REGULATORY PROTEIN"/>
    <property type="match status" value="1"/>
</dbReference>
<dbReference type="InterPro" id="IPR041678">
    <property type="entry name" value="TetR_C_16"/>
</dbReference>
<dbReference type="Pfam" id="PF17920">
    <property type="entry name" value="TetR_C_16"/>
    <property type="match status" value="1"/>
</dbReference>
<reference evidence="6" key="1">
    <citation type="submission" date="2023-07" db="EMBL/GenBank/DDBJ databases">
        <title>30 novel species of actinomycetes from the DSMZ collection.</title>
        <authorList>
            <person name="Nouioui I."/>
        </authorList>
    </citation>
    <scope>NUCLEOTIDE SEQUENCE [LARGE SCALE GENOMIC DNA]</scope>
    <source>
        <strain evidence="6">DSM 44938</strain>
    </source>
</reference>
<organism evidence="5 6">
    <name type="scientific">Streptomyces litchfieldiae</name>
    <dbReference type="NCBI Taxonomy" id="3075543"/>
    <lineage>
        <taxon>Bacteria</taxon>
        <taxon>Bacillati</taxon>
        <taxon>Actinomycetota</taxon>
        <taxon>Actinomycetes</taxon>
        <taxon>Kitasatosporales</taxon>
        <taxon>Streptomycetaceae</taxon>
        <taxon>Streptomyces</taxon>
    </lineage>
</organism>
<evidence type="ECO:0000256" key="1">
    <source>
        <dbReference type="ARBA" id="ARBA00023125"/>
    </source>
</evidence>
<feature type="compositionally biased region" description="Acidic residues" evidence="3">
    <location>
        <begin position="1"/>
        <end position="12"/>
    </location>
</feature>
<gene>
    <name evidence="5" type="ORF">RM590_30705</name>
</gene>
<dbReference type="InterPro" id="IPR009057">
    <property type="entry name" value="Homeodomain-like_sf"/>
</dbReference>
<evidence type="ECO:0000313" key="5">
    <source>
        <dbReference type="EMBL" id="MDT0346919.1"/>
    </source>
</evidence>
<evidence type="ECO:0000256" key="2">
    <source>
        <dbReference type="PROSITE-ProRule" id="PRU00335"/>
    </source>
</evidence>